<evidence type="ECO:0000256" key="1">
    <source>
        <dbReference type="ARBA" id="ARBA00022603"/>
    </source>
</evidence>
<dbReference type="Proteomes" id="UP000243679">
    <property type="component" value="Chromosome"/>
</dbReference>
<name>A0A1Q2SKC7_9GAMM</name>
<dbReference type="PANTHER" id="PTHR47806">
    <property type="entry name" value="50S RIBOSOMAL PROTEIN L3 GLUTAMINE METHYLTRANSFERASE"/>
    <property type="match status" value="1"/>
</dbReference>
<evidence type="ECO:0000313" key="6">
    <source>
        <dbReference type="EMBL" id="BAW79563.1"/>
    </source>
</evidence>
<accession>A0A1Q2SKC7</accession>
<feature type="domain" description="Methyltransferase small" evidence="5">
    <location>
        <begin position="129"/>
        <end position="214"/>
    </location>
</feature>
<protein>
    <recommendedName>
        <fullName evidence="4">Ribosomal protein uL3 glutamine methyltransferase</fullName>
        <shortName evidence="4">uL3 MTase</shortName>
        <ecNumber evidence="4">2.1.1.298</ecNumber>
    </recommendedName>
    <alternativeName>
        <fullName evidence="4">N5-glutamine methyltransferase PrmB</fullName>
    </alternativeName>
</protein>
<dbReference type="InterPro" id="IPR017127">
    <property type="entry name" value="Ribosome_uL3_MTase"/>
</dbReference>
<dbReference type="NCBIfam" id="TIGR03533">
    <property type="entry name" value="L3_gln_methyl"/>
    <property type="match status" value="1"/>
</dbReference>
<dbReference type="Pfam" id="PF05175">
    <property type="entry name" value="MTS"/>
    <property type="match status" value="1"/>
</dbReference>
<dbReference type="RefSeq" id="WP_096526212.1">
    <property type="nucleotide sequence ID" value="NZ_AP014836.1"/>
</dbReference>
<dbReference type="GO" id="GO:0036009">
    <property type="term" value="F:protein-glutamine N-methyltransferase activity"/>
    <property type="evidence" value="ECO:0007669"/>
    <property type="project" value="UniProtKB-UniRule"/>
</dbReference>
<dbReference type="NCBIfam" id="TIGR00536">
    <property type="entry name" value="hemK_fam"/>
    <property type="match status" value="1"/>
</dbReference>
<dbReference type="InterPro" id="IPR002052">
    <property type="entry name" value="DNA_methylase_N6_adenine_CS"/>
</dbReference>
<reference evidence="6 7" key="1">
    <citation type="journal article" date="2017" name="ISME J.">
        <title>An acid-tolerant ammonia-oxidizing ?-proteobacterium from soil.</title>
        <authorList>
            <person name="Hayatsu M."/>
            <person name="Tago K."/>
            <person name="Uchiyama I."/>
            <person name="Toyoda A."/>
            <person name="Wang Y."/>
            <person name="Shimomura Y."/>
            <person name="Okubo T."/>
            <person name="Kurisu F."/>
            <person name="Hirono Y."/>
            <person name="Nonaka K."/>
            <person name="Akiyama H."/>
            <person name="Itoh T."/>
            <person name="Takami H."/>
        </authorList>
    </citation>
    <scope>NUCLEOTIDE SEQUENCE [LARGE SCALE GENOMIC DNA]</scope>
    <source>
        <strain evidence="6 7">TAO100</strain>
    </source>
</reference>
<comment type="similarity">
    <text evidence="4">Belongs to the protein N5-glutamine methyltransferase family. PrmB subfamily.</text>
</comment>
<keyword evidence="7" id="KW-1185">Reference proteome</keyword>
<dbReference type="GO" id="GO:0005829">
    <property type="term" value="C:cytosol"/>
    <property type="evidence" value="ECO:0007669"/>
    <property type="project" value="TreeGrafter"/>
</dbReference>
<dbReference type="Gene3D" id="1.10.8.10">
    <property type="entry name" value="DNA helicase RuvA subunit, C-terminal domain"/>
    <property type="match status" value="1"/>
</dbReference>
<comment type="function">
    <text evidence="4">Methylates ribosomal protein uL3 on a specific glutamine residue.</text>
</comment>
<dbReference type="KEGG" id="ntt:TAO_0193"/>
<comment type="catalytic activity">
    <reaction evidence="4">
        <text>L-glutaminyl-[ribosomal protein uL3] + S-adenosyl-L-methionine = N(5)-methyl-L-glutaminyl-[ribosomal protein uL3] + S-adenosyl-L-homocysteine + H(+)</text>
        <dbReference type="Rhea" id="RHEA:45020"/>
        <dbReference type="Rhea" id="RHEA-COMP:11063"/>
        <dbReference type="Rhea" id="RHEA-COMP:11064"/>
        <dbReference type="ChEBI" id="CHEBI:15378"/>
        <dbReference type="ChEBI" id="CHEBI:30011"/>
        <dbReference type="ChEBI" id="CHEBI:57856"/>
        <dbReference type="ChEBI" id="CHEBI:59789"/>
        <dbReference type="ChEBI" id="CHEBI:61891"/>
        <dbReference type="EC" id="2.1.1.298"/>
    </reaction>
</comment>
<sequence length="310" mass="35125">MNIATLTQQLHTLSDFIRWGASRFNEAGLFFGHGTNNAVDEAMTLVLHTLHLPQHNLPTELFSSQLTEVEKRQVLTLIEHRIKERIPAPYLTHEAWFADLSFYVDERVLIPRSPIAELIKNRFDSLIDPEQVRTLLDLGTGSGCIAIAAAYAFPESQVDAVDIHESALAVAQINIQHHGLESRVQAMPSNLFERLNNRFYDLILSNPPYVSAEELATLPQEYHHEPRQALEADKNGLDIVLQILHQASEYLHDQGILIVEVGNSEDILIQTLPEIPFTWLAFEHGGHGVFLLTREQLIHYKEIIKKALKT</sequence>
<dbReference type="EMBL" id="AP014836">
    <property type="protein sequence ID" value="BAW79563.1"/>
    <property type="molecule type" value="Genomic_DNA"/>
</dbReference>
<evidence type="ECO:0000256" key="2">
    <source>
        <dbReference type="ARBA" id="ARBA00022679"/>
    </source>
</evidence>
<dbReference type="EC" id="2.1.1.298" evidence="4"/>
<dbReference type="CDD" id="cd02440">
    <property type="entry name" value="AdoMet_MTases"/>
    <property type="match status" value="1"/>
</dbReference>
<dbReference type="PIRSF" id="PIRSF037167">
    <property type="entry name" value="Mtase_YfcB_prd"/>
    <property type="match status" value="1"/>
</dbReference>
<dbReference type="GO" id="GO:0032259">
    <property type="term" value="P:methylation"/>
    <property type="evidence" value="ECO:0007669"/>
    <property type="project" value="UniProtKB-KW"/>
</dbReference>
<dbReference type="AlphaFoldDB" id="A0A1Q2SKC7"/>
<keyword evidence="3 4" id="KW-0949">S-adenosyl-L-methionine</keyword>
<dbReference type="OrthoDB" id="9800643at2"/>
<evidence type="ECO:0000256" key="3">
    <source>
        <dbReference type="ARBA" id="ARBA00022691"/>
    </source>
</evidence>
<dbReference type="SUPFAM" id="SSF53335">
    <property type="entry name" value="S-adenosyl-L-methionine-dependent methyltransferases"/>
    <property type="match status" value="1"/>
</dbReference>
<evidence type="ECO:0000313" key="7">
    <source>
        <dbReference type="Proteomes" id="UP000243679"/>
    </source>
</evidence>
<evidence type="ECO:0000256" key="4">
    <source>
        <dbReference type="HAMAP-Rule" id="MF_02125"/>
    </source>
</evidence>
<keyword evidence="1 4" id="KW-0489">Methyltransferase</keyword>
<dbReference type="InterPro" id="IPR004556">
    <property type="entry name" value="HemK-like"/>
</dbReference>
<evidence type="ECO:0000259" key="5">
    <source>
        <dbReference type="Pfam" id="PF05175"/>
    </source>
</evidence>
<dbReference type="InterPro" id="IPR029063">
    <property type="entry name" value="SAM-dependent_MTases_sf"/>
</dbReference>
<dbReference type="PANTHER" id="PTHR47806:SF1">
    <property type="entry name" value="RIBOSOMAL PROTEIN UL3 GLUTAMINE METHYLTRANSFERASE"/>
    <property type="match status" value="1"/>
</dbReference>
<dbReference type="PROSITE" id="PS00092">
    <property type="entry name" value="N6_MTASE"/>
    <property type="match status" value="1"/>
</dbReference>
<gene>
    <name evidence="4" type="primary">prmB</name>
    <name evidence="6" type="ORF">TAO_0193</name>
</gene>
<dbReference type="GO" id="GO:0003676">
    <property type="term" value="F:nucleic acid binding"/>
    <property type="evidence" value="ECO:0007669"/>
    <property type="project" value="InterPro"/>
</dbReference>
<proteinExistence type="inferred from homology"/>
<dbReference type="HAMAP" id="MF_02125">
    <property type="entry name" value="L3_methyltr_PrmB"/>
    <property type="match status" value="1"/>
</dbReference>
<organism evidence="6 7">
    <name type="scientific">Candidatus Nitrosoglobus terrae</name>
    <dbReference type="NCBI Taxonomy" id="1630141"/>
    <lineage>
        <taxon>Bacteria</taxon>
        <taxon>Pseudomonadati</taxon>
        <taxon>Pseudomonadota</taxon>
        <taxon>Gammaproteobacteria</taxon>
        <taxon>Chromatiales</taxon>
        <taxon>Chromatiaceae</taxon>
        <taxon>Candidatus Nitrosoglobus</taxon>
    </lineage>
</organism>
<dbReference type="Gene3D" id="3.40.50.150">
    <property type="entry name" value="Vaccinia Virus protein VP39"/>
    <property type="match status" value="1"/>
</dbReference>
<keyword evidence="2 4" id="KW-0808">Transferase</keyword>
<dbReference type="InterPro" id="IPR007848">
    <property type="entry name" value="Small_mtfrase_dom"/>
</dbReference>